<protein>
    <submittedName>
        <fullName evidence="1">Uncharacterized protein</fullName>
    </submittedName>
</protein>
<sequence>VVQKVHLQTILKAAYVNRDMIELEFRI</sequence>
<gene>
    <name evidence="1" type="ORF">METZ01_LOCUS32378</name>
</gene>
<reference evidence="1" key="1">
    <citation type="submission" date="2018-05" db="EMBL/GenBank/DDBJ databases">
        <authorList>
            <person name="Lanie J.A."/>
            <person name="Ng W.-L."/>
            <person name="Kazmierczak K.M."/>
            <person name="Andrzejewski T.M."/>
            <person name="Davidsen T.M."/>
            <person name="Wayne K.J."/>
            <person name="Tettelin H."/>
            <person name="Glass J.I."/>
            <person name="Rusch D."/>
            <person name="Podicherti R."/>
            <person name="Tsui H.-C.T."/>
            <person name="Winkler M.E."/>
        </authorList>
    </citation>
    <scope>NUCLEOTIDE SEQUENCE</scope>
</reference>
<feature type="non-terminal residue" evidence="1">
    <location>
        <position position="1"/>
    </location>
</feature>
<dbReference type="EMBL" id="UINC01001390">
    <property type="protein sequence ID" value="SUZ79524.1"/>
    <property type="molecule type" value="Genomic_DNA"/>
</dbReference>
<evidence type="ECO:0000313" key="1">
    <source>
        <dbReference type="EMBL" id="SUZ79524.1"/>
    </source>
</evidence>
<dbReference type="AlphaFoldDB" id="A0A381QKR9"/>
<proteinExistence type="predicted"/>
<name>A0A381QKR9_9ZZZZ</name>
<organism evidence="1">
    <name type="scientific">marine metagenome</name>
    <dbReference type="NCBI Taxonomy" id="408172"/>
    <lineage>
        <taxon>unclassified sequences</taxon>
        <taxon>metagenomes</taxon>
        <taxon>ecological metagenomes</taxon>
    </lineage>
</organism>
<accession>A0A381QKR9</accession>